<comment type="caution">
    <text evidence="2">The sequence shown here is derived from an EMBL/GenBank/DDBJ whole genome shotgun (WGS) entry which is preliminary data.</text>
</comment>
<evidence type="ECO:0000313" key="2">
    <source>
        <dbReference type="EMBL" id="RED93196.1"/>
    </source>
</evidence>
<name>A0A3D9KYZ9_MARFU</name>
<accession>A0A3D9KYZ9</accession>
<dbReference type="InterPro" id="IPR016181">
    <property type="entry name" value="Acyl_CoA_acyltransferase"/>
</dbReference>
<dbReference type="InterPro" id="IPR000182">
    <property type="entry name" value="GNAT_dom"/>
</dbReference>
<dbReference type="OrthoDB" id="9812988at2"/>
<reference evidence="2 3" key="1">
    <citation type="submission" date="2018-07" db="EMBL/GenBank/DDBJ databases">
        <title>Genomic Encyclopedia of Type Strains, Phase IV (KMG-IV): sequencing the most valuable type-strain genomes for metagenomic binning, comparative biology and taxonomic classification.</title>
        <authorList>
            <person name="Goeker M."/>
        </authorList>
    </citation>
    <scope>NUCLEOTIDE SEQUENCE [LARGE SCALE GENOMIC DNA]</scope>
    <source>
        <strain evidence="2 3">DSM 4134</strain>
    </source>
</reference>
<dbReference type="Gene3D" id="3.40.630.30">
    <property type="match status" value="1"/>
</dbReference>
<sequence length="204" mass="23093">MDKFIVSVAGASHMHLAEEVCELIADSAEKRGTGIALRSPEYVKAKMTDGKAVIALTKTGNLAGFCYIETWGHDRYVANSGLIVHPDYRNNGLAQAIKKRAFKLSREKYPNAKLFGLTTSMAVMKINSDLGYRPVAFSELTDDESFWKGCSSCVNYDILTRKNHQMCLCTGMLYDPEEKKRQWKNKSKKVQEKLMVWKQKVKIK</sequence>
<gene>
    <name evidence="2" type="ORF">C7460_12635</name>
</gene>
<dbReference type="CDD" id="cd04301">
    <property type="entry name" value="NAT_SF"/>
    <property type="match status" value="1"/>
</dbReference>
<feature type="domain" description="N-acetyltransferase" evidence="1">
    <location>
        <begin position="42"/>
        <end position="112"/>
    </location>
</feature>
<dbReference type="AlphaFoldDB" id="A0A3D9KYZ9"/>
<keyword evidence="2" id="KW-0808">Transferase</keyword>
<dbReference type="RefSeq" id="WP_115869993.1">
    <property type="nucleotide sequence ID" value="NZ_QREG01000026.1"/>
</dbReference>
<dbReference type="SUPFAM" id="SSF55729">
    <property type="entry name" value="Acyl-CoA N-acyltransferases (Nat)"/>
    <property type="match status" value="1"/>
</dbReference>
<evidence type="ECO:0000313" key="3">
    <source>
        <dbReference type="Proteomes" id="UP000256779"/>
    </source>
</evidence>
<organism evidence="2 3">
    <name type="scientific">Marinoscillum furvescens DSM 4134</name>
    <dbReference type="NCBI Taxonomy" id="1122208"/>
    <lineage>
        <taxon>Bacteria</taxon>
        <taxon>Pseudomonadati</taxon>
        <taxon>Bacteroidota</taxon>
        <taxon>Cytophagia</taxon>
        <taxon>Cytophagales</taxon>
        <taxon>Reichenbachiellaceae</taxon>
        <taxon>Marinoscillum</taxon>
    </lineage>
</organism>
<dbReference type="Proteomes" id="UP000256779">
    <property type="component" value="Unassembled WGS sequence"/>
</dbReference>
<evidence type="ECO:0000259" key="1">
    <source>
        <dbReference type="Pfam" id="PF00583"/>
    </source>
</evidence>
<proteinExistence type="predicted"/>
<protein>
    <submittedName>
        <fullName evidence="2">Acetyltransferase (GNAT) family protein</fullName>
    </submittedName>
</protein>
<dbReference type="EMBL" id="QREG01000026">
    <property type="protein sequence ID" value="RED93196.1"/>
    <property type="molecule type" value="Genomic_DNA"/>
</dbReference>
<keyword evidence="3" id="KW-1185">Reference proteome</keyword>
<dbReference type="GO" id="GO:0016747">
    <property type="term" value="F:acyltransferase activity, transferring groups other than amino-acyl groups"/>
    <property type="evidence" value="ECO:0007669"/>
    <property type="project" value="InterPro"/>
</dbReference>
<dbReference type="Pfam" id="PF00583">
    <property type="entry name" value="Acetyltransf_1"/>
    <property type="match status" value="1"/>
</dbReference>